<dbReference type="OrthoDB" id="6696050at2"/>
<gene>
    <name evidence="1" type="ORF">FRC98_21000</name>
</gene>
<dbReference type="RefSeq" id="WP_022728707.1">
    <property type="nucleotide sequence ID" value="NZ_VOSM01000082.1"/>
</dbReference>
<sequence length="84" mass="9388">MSGWKENIRVGDLADAQKLEARCRRCGHTHYLTRAVICVSPERDFLTIAELEQETPCKARGCRGRVRLSLVRQDDLSGFVGGLA</sequence>
<keyword evidence="2" id="KW-1185">Reference proteome</keyword>
<evidence type="ECO:0000313" key="1">
    <source>
        <dbReference type="EMBL" id="TXD32567.1"/>
    </source>
</evidence>
<dbReference type="Proteomes" id="UP000321412">
    <property type="component" value="Unassembled WGS sequence"/>
</dbReference>
<dbReference type="AlphaFoldDB" id="A0A5C6X5R6"/>
<accession>A0A5C6X5R6</accession>
<protein>
    <submittedName>
        <fullName evidence="1">Uncharacterized protein</fullName>
    </submittedName>
</protein>
<name>A0A5C6X5R6_9DELT</name>
<dbReference type="EMBL" id="VOSM01000082">
    <property type="protein sequence ID" value="TXD32567.1"/>
    <property type="molecule type" value="Genomic_DNA"/>
</dbReference>
<comment type="caution">
    <text evidence="1">The sequence shown here is derived from an EMBL/GenBank/DDBJ whole genome shotgun (WGS) entry which is preliminary data.</text>
</comment>
<reference evidence="1 2" key="1">
    <citation type="submission" date="2019-08" db="EMBL/GenBank/DDBJ databases">
        <title>Bradymonadales sp. TMQ4.</title>
        <authorList>
            <person name="Liang Q."/>
        </authorList>
    </citation>
    <scope>NUCLEOTIDE SEQUENCE [LARGE SCALE GENOMIC DNA]</scope>
    <source>
        <strain evidence="1 2">TMQ4</strain>
    </source>
</reference>
<proteinExistence type="predicted"/>
<evidence type="ECO:0000313" key="2">
    <source>
        <dbReference type="Proteomes" id="UP000321412"/>
    </source>
</evidence>
<organism evidence="1 2">
    <name type="scientific">Lujinxingia vulgaris</name>
    <dbReference type="NCBI Taxonomy" id="2600176"/>
    <lineage>
        <taxon>Bacteria</taxon>
        <taxon>Deltaproteobacteria</taxon>
        <taxon>Bradymonadales</taxon>
        <taxon>Lujinxingiaceae</taxon>
        <taxon>Lujinxingia</taxon>
    </lineage>
</organism>